<keyword evidence="4" id="KW-1185">Reference proteome</keyword>
<feature type="region of interest" description="Disordered" evidence="1">
    <location>
        <begin position="1"/>
        <end position="26"/>
    </location>
</feature>
<dbReference type="HOGENOM" id="CLU_1760815_0_0_1"/>
<dbReference type="PaxDb" id="6945-B7Q525"/>
<evidence type="ECO:0000313" key="4">
    <source>
        <dbReference type="Proteomes" id="UP000001555"/>
    </source>
</evidence>
<dbReference type="VEuPathDB" id="VectorBase:ISCI011828"/>
<dbReference type="VEuPathDB" id="VectorBase:ISCW011828"/>
<dbReference type="InParanoid" id="B7Q525"/>
<reference evidence="2 4" key="1">
    <citation type="submission" date="2008-03" db="EMBL/GenBank/DDBJ databases">
        <title>Annotation of Ixodes scapularis.</title>
        <authorList>
            <consortium name="Ixodes scapularis Genome Project Consortium"/>
            <person name="Caler E."/>
            <person name="Hannick L.I."/>
            <person name="Bidwell S."/>
            <person name="Joardar V."/>
            <person name="Thiagarajan M."/>
            <person name="Amedeo P."/>
            <person name="Galinsky K.J."/>
            <person name="Schobel S."/>
            <person name="Inman J."/>
            <person name="Hostetler J."/>
            <person name="Miller J."/>
            <person name="Hammond M."/>
            <person name="Megy K."/>
            <person name="Lawson D."/>
            <person name="Kodira C."/>
            <person name="Sutton G."/>
            <person name="Meyer J."/>
            <person name="Hill C.A."/>
            <person name="Birren B."/>
            <person name="Nene V."/>
            <person name="Collins F."/>
            <person name="Alarcon-Chaidez F."/>
            <person name="Wikel S."/>
            <person name="Strausberg R."/>
        </authorList>
    </citation>
    <scope>NUCLEOTIDE SEQUENCE [LARGE SCALE GENOMIC DNA]</scope>
    <source>
        <strain evidence="4">Wikel</strain>
        <strain evidence="2">Wikel colony</strain>
    </source>
</reference>
<evidence type="ECO:0000313" key="2">
    <source>
        <dbReference type="EMBL" id="EEC13947.1"/>
    </source>
</evidence>
<evidence type="ECO:0000313" key="3">
    <source>
        <dbReference type="EnsemblMetazoa" id="ISCW011828-PA"/>
    </source>
</evidence>
<feature type="compositionally biased region" description="Polar residues" evidence="1">
    <location>
        <begin position="14"/>
        <end position="26"/>
    </location>
</feature>
<dbReference type="EnsemblMetazoa" id="ISCW011828-RA">
    <property type="protein sequence ID" value="ISCW011828-PA"/>
    <property type="gene ID" value="ISCW011828"/>
</dbReference>
<gene>
    <name evidence="3" type="primary">8036025</name>
    <name evidence="2" type="ORF">IscW_ISCW011828</name>
</gene>
<dbReference type="Proteomes" id="UP000001555">
    <property type="component" value="Unassembled WGS sequence"/>
</dbReference>
<dbReference type="VEuPathDB" id="VectorBase:ISCP_026477"/>
<accession>B7Q525</accession>
<reference evidence="3" key="2">
    <citation type="submission" date="2020-05" db="UniProtKB">
        <authorList>
            <consortium name="EnsemblMetazoa"/>
        </authorList>
    </citation>
    <scope>IDENTIFICATION</scope>
    <source>
        <strain evidence="3">wikel</strain>
    </source>
</reference>
<name>B7Q525_IXOSC</name>
<dbReference type="AlphaFoldDB" id="B7Q525"/>
<dbReference type="KEGG" id="isc:8036025"/>
<sequence length="148" mass="16545">MASSLDNDTDTPAGVSTPTKLSPTTEITRYTNPIEREWGHQGLGPHPNLHAAQPSVGFGIMAVPKKNLDLPGLGDKFQEVAAFFRVDTEIVLHTDIYTINPMNTCYPAQEQHFETSNFGMYVPYNRQMHLGHYTYLPKTSSHLVPFEP</sequence>
<dbReference type="OrthoDB" id="6480978at2759"/>
<organism>
    <name type="scientific">Ixodes scapularis</name>
    <name type="common">Black-legged tick</name>
    <name type="synonym">Deer tick</name>
    <dbReference type="NCBI Taxonomy" id="6945"/>
    <lineage>
        <taxon>Eukaryota</taxon>
        <taxon>Metazoa</taxon>
        <taxon>Ecdysozoa</taxon>
        <taxon>Arthropoda</taxon>
        <taxon>Chelicerata</taxon>
        <taxon>Arachnida</taxon>
        <taxon>Acari</taxon>
        <taxon>Parasitiformes</taxon>
        <taxon>Ixodida</taxon>
        <taxon>Ixodoidea</taxon>
        <taxon>Ixodidae</taxon>
        <taxon>Ixodinae</taxon>
        <taxon>Ixodes</taxon>
    </lineage>
</organism>
<proteinExistence type="predicted"/>
<evidence type="ECO:0000256" key="1">
    <source>
        <dbReference type="SAM" id="MobiDB-lite"/>
    </source>
</evidence>
<dbReference type="EMBL" id="ABJB010234639">
    <property type="status" value="NOT_ANNOTATED_CDS"/>
    <property type="molecule type" value="Genomic_DNA"/>
</dbReference>
<dbReference type="EMBL" id="DS859288">
    <property type="protein sequence ID" value="EEC13947.1"/>
    <property type="molecule type" value="Genomic_DNA"/>
</dbReference>
<protein>
    <submittedName>
        <fullName evidence="2 3">Uncharacterized protein</fullName>
    </submittedName>
</protein>